<dbReference type="InterPro" id="IPR051257">
    <property type="entry name" value="Diverse_CBS-Domain"/>
</dbReference>
<evidence type="ECO:0000256" key="2">
    <source>
        <dbReference type="PROSITE-ProRule" id="PRU00703"/>
    </source>
</evidence>
<dbReference type="PROSITE" id="PS51371">
    <property type="entry name" value="CBS"/>
    <property type="match status" value="2"/>
</dbReference>
<dbReference type="Pfam" id="PF00571">
    <property type="entry name" value="CBS"/>
    <property type="match status" value="2"/>
</dbReference>
<accession>A0A031LP19</accession>
<dbReference type="InterPro" id="IPR046342">
    <property type="entry name" value="CBS_dom_sf"/>
</dbReference>
<dbReference type="STRING" id="1160895.CM19_08055"/>
<dbReference type="SMART" id="SM00116">
    <property type="entry name" value="CBS"/>
    <property type="match status" value="2"/>
</dbReference>
<evidence type="ECO:0000313" key="4">
    <source>
        <dbReference type="EMBL" id="EZQ04914.1"/>
    </source>
</evidence>
<keyword evidence="1 2" id="KW-0129">CBS domain</keyword>
<feature type="domain" description="CBS" evidence="3">
    <location>
        <begin position="7"/>
        <end position="62"/>
    </location>
</feature>
<evidence type="ECO:0000259" key="3">
    <source>
        <dbReference type="PROSITE" id="PS51371"/>
    </source>
</evidence>
<dbReference type="Proteomes" id="UP000024332">
    <property type="component" value="Unassembled WGS sequence"/>
</dbReference>
<dbReference type="PANTHER" id="PTHR43080:SF2">
    <property type="entry name" value="CBS DOMAIN-CONTAINING PROTEIN"/>
    <property type="match status" value="1"/>
</dbReference>
<keyword evidence="4" id="KW-0418">Kinase</keyword>
<dbReference type="Gene3D" id="3.10.580.10">
    <property type="entry name" value="CBS-domain"/>
    <property type="match status" value="1"/>
</dbReference>
<reference evidence="4 5" key="1">
    <citation type="submission" date="2014-03" db="EMBL/GenBank/DDBJ databases">
        <title>Draft genome sequence of the novel thermoacidophilic archaea Acidianus copahuensis ALE1 strain, isolated from Copahue volcanic area in Neuquen Argentina.</title>
        <authorList>
            <person name="Urbieta M.S."/>
            <person name="Rascovan N."/>
            <person name="Castro C."/>
            <person name="Revale S."/>
            <person name="Giaveno M.A."/>
            <person name="Vazquez M.P."/>
            <person name="Donati E.R."/>
        </authorList>
    </citation>
    <scope>NUCLEOTIDE SEQUENCE [LARGE SCALE GENOMIC DNA]</scope>
    <source>
        <strain evidence="4 5">ALE1</strain>
    </source>
</reference>
<organism evidence="4 5">
    <name type="scientific">Candidatus Acidianus copahuensis</name>
    <dbReference type="NCBI Taxonomy" id="1160895"/>
    <lineage>
        <taxon>Archaea</taxon>
        <taxon>Thermoproteota</taxon>
        <taxon>Thermoprotei</taxon>
        <taxon>Sulfolobales</taxon>
        <taxon>Sulfolobaceae</taxon>
        <taxon>Acidianus</taxon>
    </lineage>
</organism>
<proteinExistence type="predicted"/>
<keyword evidence="5" id="KW-1185">Reference proteome</keyword>
<dbReference type="CDD" id="cd09836">
    <property type="entry name" value="CBS_pair_arch"/>
    <property type="match status" value="1"/>
</dbReference>
<dbReference type="PANTHER" id="PTHR43080">
    <property type="entry name" value="CBS DOMAIN-CONTAINING PROTEIN CBSX3, MITOCHONDRIAL"/>
    <property type="match status" value="1"/>
</dbReference>
<dbReference type="AlphaFoldDB" id="A0A031LP19"/>
<name>A0A031LP19_9CREN</name>
<dbReference type="InterPro" id="IPR000644">
    <property type="entry name" value="CBS_dom"/>
</dbReference>
<keyword evidence="4" id="KW-0808">Transferase</keyword>
<dbReference type="EMBL" id="JFZT01000044">
    <property type="protein sequence ID" value="EZQ04914.1"/>
    <property type="molecule type" value="Genomic_DNA"/>
</dbReference>
<dbReference type="OrthoDB" id="8919at2157"/>
<gene>
    <name evidence="4" type="ORF">CM19_08055</name>
</gene>
<dbReference type="GO" id="GO:0016301">
    <property type="term" value="F:kinase activity"/>
    <property type="evidence" value="ECO:0007669"/>
    <property type="project" value="UniProtKB-KW"/>
</dbReference>
<comment type="caution">
    <text evidence="4">The sequence shown here is derived from an EMBL/GenBank/DDBJ whole genome shotgun (WGS) entry which is preliminary data.</text>
</comment>
<evidence type="ECO:0000256" key="1">
    <source>
        <dbReference type="ARBA" id="ARBA00023122"/>
    </source>
</evidence>
<dbReference type="SUPFAM" id="SSF54631">
    <property type="entry name" value="CBS-domain pair"/>
    <property type="match status" value="1"/>
</dbReference>
<sequence length="129" mass="14089">MSLKQFISKTPITCEPSNSIKEAASIMRKNNVSSLVLFNGKYPVGIVTERDITRAVADGIDLNKPVESIASKNVISIDSSKNVLDAAVLMKTHGIRHLLVLDGEKLIGVLSQRDISDALSVMMMEELTY</sequence>
<evidence type="ECO:0000313" key="5">
    <source>
        <dbReference type="Proteomes" id="UP000024332"/>
    </source>
</evidence>
<dbReference type="RefSeq" id="WP_048099841.1">
    <property type="nucleotide sequence ID" value="NZ_JFZT01000044.1"/>
</dbReference>
<feature type="domain" description="CBS" evidence="3">
    <location>
        <begin position="70"/>
        <end position="126"/>
    </location>
</feature>
<protein>
    <submittedName>
        <fullName evidence="4">Histidine kinase</fullName>
    </submittedName>
</protein>